<sequence>MAVPVLRVWYREGEGAVDLTVDLFTGRLVVRASEAAATSTSLSESMVSQLTEQLNRAPWRVAPLIVGMRSSLALADLDCLVPRSLGLRPQTPQRQGARVLPGFVQTSVMQRAEAAGGTSARVLVAAAAATAAPHPSGGPSGLRAGAAGTVSPAIPGTPFGFQPQPQLQPQQAQAQPQQQQQAPGFPLRVSQQEADALLREVAGTDSPQSRVRFYMIEGTEGVGDQIGAAGEWYLMVAMTDRLQFRLVLLTPRTPDKLLYAVSQIIMLQVDRLFSSIARRLLVEKRLGAAAPDGGAACGSDHEITGRVDAMLTGRTSITLDYLNALASVCRARLALRLLQTQLTRWKIPYSFRLPSFSTSPHGHRAAVSEELSV</sequence>
<organism evidence="1 2">
    <name type="scientific">Coemansia nantahalensis</name>
    <dbReference type="NCBI Taxonomy" id="2789366"/>
    <lineage>
        <taxon>Eukaryota</taxon>
        <taxon>Fungi</taxon>
        <taxon>Fungi incertae sedis</taxon>
        <taxon>Zoopagomycota</taxon>
        <taxon>Kickxellomycotina</taxon>
        <taxon>Kickxellomycetes</taxon>
        <taxon>Kickxellales</taxon>
        <taxon>Kickxellaceae</taxon>
        <taxon>Coemansia</taxon>
    </lineage>
</organism>
<feature type="non-terminal residue" evidence="1">
    <location>
        <position position="373"/>
    </location>
</feature>
<evidence type="ECO:0000313" key="1">
    <source>
        <dbReference type="EMBL" id="KAJ2762363.1"/>
    </source>
</evidence>
<proteinExistence type="predicted"/>
<dbReference type="Proteomes" id="UP001140234">
    <property type="component" value="Unassembled WGS sequence"/>
</dbReference>
<evidence type="ECO:0000313" key="2">
    <source>
        <dbReference type="Proteomes" id="UP001140234"/>
    </source>
</evidence>
<reference evidence="1" key="1">
    <citation type="submission" date="2022-07" db="EMBL/GenBank/DDBJ databases">
        <title>Phylogenomic reconstructions and comparative analyses of Kickxellomycotina fungi.</title>
        <authorList>
            <person name="Reynolds N.K."/>
            <person name="Stajich J.E."/>
            <person name="Barry K."/>
            <person name="Grigoriev I.V."/>
            <person name="Crous P."/>
            <person name="Smith M.E."/>
        </authorList>
    </citation>
    <scope>NUCLEOTIDE SEQUENCE</scope>
    <source>
        <strain evidence="1">CBS 109366</strain>
    </source>
</reference>
<accession>A0ACC1JLI3</accession>
<name>A0ACC1JLI3_9FUNG</name>
<keyword evidence="2" id="KW-1185">Reference proteome</keyword>
<protein>
    <submittedName>
        <fullName evidence="1">Uncharacterized protein</fullName>
    </submittedName>
</protein>
<comment type="caution">
    <text evidence="1">The sequence shown here is derived from an EMBL/GenBank/DDBJ whole genome shotgun (WGS) entry which is preliminary data.</text>
</comment>
<gene>
    <name evidence="1" type="ORF">IWQ57_005816</name>
</gene>
<dbReference type="EMBL" id="JANBUJ010002994">
    <property type="protein sequence ID" value="KAJ2762363.1"/>
    <property type="molecule type" value="Genomic_DNA"/>
</dbReference>